<evidence type="ECO:0000313" key="3">
    <source>
        <dbReference type="Proteomes" id="UP000755654"/>
    </source>
</evidence>
<keyword evidence="3" id="KW-1185">Reference proteome</keyword>
<dbReference type="EMBL" id="JAAOMP010000064">
    <property type="protein sequence ID" value="MBU2759655.1"/>
    <property type="molecule type" value="Genomic_DNA"/>
</dbReference>
<evidence type="ECO:0000313" key="2">
    <source>
        <dbReference type="EMBL" id="MBU2759655.1"/>
    </source>
</evidence>
<comment type="caution">
    <text evidence="2">The sequence shown here is derived from an EMBL/GenBank/DDBJ whole genome shotgun (WGS) entry which is preliminary data.</text>
</comment>
<evidence type="ECO:0000256" key="1">
    <source>
        <dbReference type="SAM" id="MobiDB-lite"/>
    </source>
</evidence>
<proteinExistence type="predicted"/>
<gene>
    <name evidence="2" type="ORF">HAP95_05740</name>
</gene>
<name>A0ABS5ZWU9_9PROT</name>
<feature type="region of interest" description="Disordered" evidence="1">
    <location>
        <begin position="122"/>
        <end position="163"/>
    </location>
</feature>
<dbReference type="Proteomes" id="UP000755654">
    <property type="component" value="Unassembled WGS sequence"/>
</dbReference>
<accession>A0ABS5ZWU9</accession>
<feature type="compositionally biased region" description="Basic and acidic residues" evidence="1">
    <location>
        <begin position="45"/>
        <end position="82"/>
    </location>
</feature>
<reference evidence="2 3" key="1">
    <citation type="journal article" date="2021" name="ISME J.">
        <title>Genomic evolution of the class Acidithiobacillia: deep-branching Proteobacteria living in extreme acidic conditions.</title>
        <authorList>
            <person name="Moya-Beltran A."/>
            <person name="Beard S."/>
            <person name="Rojas-Villalobos C."/>
            <person name="Issotta F."/>
            <person name="Gallardo Y."/>
            <person name="Ulloa R."/>
            <person name="Giaveno A."/>
            <person name="Degli Esposti M."/>
            <person name="Johnson D.B."/>
            <person name="Quatrini R."/>
        </authorList>
    </citation>
    <scope>NUCLEOTIDE SEQUENCE [LARGE SCALE GENOMIC DNA]</scope>
    <source>
        <strain evidence="2 3">RW2</strain>
    </source>
</reference>
<feature type="region of interest" description="Disordered" evidence="1">
    <location>
        <begin position="1"/>
        <end position="82"/>
    </location>
</feature>
<dbReference type="RefSeq" id="WP_215880892.1">
    <property type="nucleotide sequence ID" value="NZ_JAAOMP010000064.1"/>
</dbReference>
<protein>
    <submittedName>
        <fullName evidence="2">Uncharacterized protein</fullName>
    </submittedName>
</protein>
<organism evidence="2 3">
    <name type="scientific">Acidithiobacillus sulfurivorans</name>
    <dbReference type="NCBI Taxonomy" id="1958756"/>
    <lineage>
        <taxon>Bacteria</taxon>
        <taxon>Pseudomonadati</taxon>
        <taxon>Pseudomonadota</taxon>
        <taxon>Acidithiobacillia</taxon>
        <taxon>Acidithiobacillales</taxon>
        <taxon>Acidithiobacillaceae</taxon>
        <taxon>Acidithiobacillus</taxon>
    </lineage>
</organism>
<sequence>MDDSTEDMPMTPDVMAQQNASPRIMNLQGLPLSPSPWDDASQHAAQDEKAARQHQNKREMLAQRQREEQERSQRQDASDRKYRSYMAALATEERQAQVKGEPMDPDTLVSMLHMGMDAISGGGAGSMISGIVSEDVAKGEDGGQSPEEDASSTRPAPQQPLRD</sequence>